<evidence type="ECO:0000256" key="11">
    <source>
        <dbReference type="PROSITE-ProRule" id="PRU10141"/>
    </source>
</evidence>
<dbReference type="GO" id="GO:0035556">
    <property type="term" value="P:intracellular signal transduction"/>
    <property type="evidence" value="ECO:0007669"/>
    <property type="project" value="TreeGrafter"/>
</dbReference>
<evidence type="ECO:0000313" key="17">
    <source>
        <dbReference type="Proteomes" id="UP000000673"/>
    </source>
</evidence>
<evidence type="ECO:0000256" key="3">
    <source>
        <dbReference type="ARBA" id="ARBA00022553"/>
    </source>
</evidence>
<evidence type="ECO:0000256" key="4">
    <source>
        <dbReference type="ARBA" id="ARBA00022723"/>
    </source>
</evidence>
<dbReference type="Gene3D" id="1.10.510.10">
    <property type="entry name" value="Transferase(Phosphotransferase) domain 1"/>
    <property type="match status" value="1"/>
</dbReference>
<proteinExistence type="inferred from homology"/>
<evidence type="ECO:0000259" key="14">
    <source>
        <dbReference type="PROSITE" id="PS50011"/>
    </source>
</evidence>
<evidence type="ECO:0000313" key="16">
    <source>
        <dbReference type="EnsemblMetazoa" id="ADAC006443-PA"/>
    </source>
</evidence>
<evidence type="ECO:0000256" key="1">
    <source>
        <dbReference type="ARBA" id="ARBA00001946"/>
    </source>
</evidence>
<dbReference type="GO" id="GO:0005737">
    <property type="term" value="C:cytoplasm"/>
    <property type="evidence" value="ECO:0007669"/>
    <property type="project" value="TreeGrafter"/>
</dbReference>
<dbReference type="VEuPathDB" id="VectorBase:ADAC006443"/>
<dbReference type="eggNOG" id="KOG0583">
    <property type="taxonomic scope" value="Eukaryota"/>
</dbReference>
<feature type="domain" description="Protein kinase" evidence="14">
    <location>
        <begin position="44"/>
        <end position="328"/>
    </location>
</feature>
<dbReference type="GO" id="GO:0007283">
    <property type="term" value="P:spermatogenesis"/>
    <property type="evidence" value="ECO:0007669"/>
    <property type="project" value="UniProtKB-KW"/>
</dbReference>
<reference evidence="15 17" key="1">
    <citation type="journal article" date="2010" name="BMC Genomics">
        <title>Combination of measures distinguishes pre-miRNAs from other stem-loops in the genome of the newly sequenced Anopheles darlingi.</title>
        <authorList>
            <person name="Mendes N.D."/>
            <person name="Freitas A.T."/>
            <person name="Vasconcelos A.T."/>
            <person name="Sagot M.F."/>
        </authorList>
    </citation>
    <scope>NUCLEOTIDE SEQUENCE</scope>
</reference>
<evidence type="ECO:0000256" key="9">
    <source>
        <dbReference type="ARBA" id="ARBA00022843"/>
    </source>
</evidence>
<dbReference type="InterPro" id="IPR000719">
    <property type="entry name" value="Prot_kinase_dom"/>
</dbReference>
<dbReference type="Proteomes" id="UP000000673">
    <property type="component" value="Unassembled WGS sequence"/>
</dbReference>
<dbReference type="GO" id="GO:0030154">
    <property type="term" value="P:cell differentiation"/>
    <property type="evidence" value="ECO:0007669"/>
    <property type="project" value="UniProtKB-KW"/>
</dbReference>
<dbReference type="PROSITE" id="PS00107">
    <property type="entry name" value="PROTEIN_KINASE_ATP"/>
    <property type="match status" value="1"/>
</dbReference>
<dbReference type="Pfam" id="PF00069">
    <property type="entry name" value="Pkinase"/>
    <property type="match status" value="1"/>
</dbReference>
<gene>
    <name evidence="15" type="ORF">AND_006443</name>
</gene>
<keyword evidence="2" id="KW-0217">Developmental protein</keyword>
<dbReference type="EnsemblMetazoa" id="ADAC006443-RA">
    <property type="protein sequence ID" value="ADAC006443-PA"/>
    <property type="gene ID" value="ADAC006443"/>
</dbReference>
<dbReference type="AlphaFoldDB" id="W5JBN6"/>
<keyword evidence="3" id="KW-0597">Phosphoprotein</keyword>
<dbReference type="SUPFAM" id="SSF56112">
    <property type="entry name" value="Protein kinase-like (PK-like)"/>
    <property type="match status" value="1"/>
</dbReference>
<comment type="cofactor">
    <cofactor evidence="1">
        <name>Mg(2+)</name>
        <dbReference type="ChEBI" id="CHEBI:18420"/>
    </cofactor>
</comment>
<organism evidence="15">
    <name type="scientific">Anopheles darlingi</name>
    <name type="common">Mosquito</name>
    <dbReference type="NCBI Taxonomy" id="43151"/>
    <lineage>
        <taxon>Eukaryota</taxon>
        <taxon>Metazoa</taxon>
        <taxon>Ecdysozoa</taxon>
        <taxon>Arthropoda</taxon>
        <taxon>Hexapoda</taxon>
        <taxon>Insecta</taxon>
        <taxon>Pterygota</taxon>
        <taxon>Neoptera</taxon>
        <taxon>Endopterygota</taxon>
        <taxon>Diptera</taxon>
        <taxon>Nematocera</taxon>
        <taxon>Culicoidea</taxon>
        <taxon>Culicidae</taxon>
        <taxon>Anophelinae</taxon>
        <taxon>Anopheles</taxon>
    </lineage>
</organism>
<name>W5JBN6_ANODA</name>
<evidence type="ECO:0000256" key="12">
    <source>
        <dbReference type="RuleBase" id="RU000304"/>
    </source>
</evidence>
<keyword evidence="10" id="KW-0744">Spermatogenesis</keyword>
<dbReference type="PANTHER" id="PTHR24346">
    <property type="entry name" value="MAP/MICROTUBULE AFFINITY-REGULATING KINASE"/>
    <property type="match status" value="1"/>
</dbReference>
<keyword evidence="8" id="KW-0460">Magnesium</keyword>
<dbReference type="InterPro" id="IPR011009">
    <property type="entry name" value="Kinase-like_dom_sf"/>
</dbReference>
<dbReference type="GO" id="GO:0000226">
    <property type="term" value="P:microtubule cytoskeleton organization"/>
    <property type="evidence" value="ECO:0007669"/>
    <property type="project" value="TreeGrafter"/>
</dbReference>
<reference evidence="16" key="4">
    <citation type="submission" date="2015-06" db="UniProtKB">
        <authorList>
            <consortium name="EnsemblMetazoa"/>
        </authorList>
    </citation>
    <scope>IDENTIFICATION</scope>
</reference>
<reference evidence="15" key="3">
    <citation type="journal article" date="2013" name="Nucleic Acids Res.">
        <title>The genome of Anopheles darlingi, the main neotropical malaria vector.</title>
        <authorList>
            <person name="Marinotti O."/>
            <person name="Cerqueira G.C."/>
            <person name="de Almeida L.G."/>
            <person name="Ferro M.I."/>
            <person name="Loreto E.L."/>
            <person name="Zaha A."/>
            <person name="Teixeira S.M."/>
            <person name="Wespiser A.R."/>
            <person name="Almeida E Silva A."/>
            <person name="Schlindwein A.D."/>
            <person name="Pacheco A.C."/>
            <person name="Silva A.L."/>
            <person name="Graveley B.R."/>
            <person name="Walenz B.P."/>
            <person name="Lima Bde A."/>
            <person name="Ribeiro C.A."/>
            <person name="Nunes-Silva C.G."/>
            <person name="de Carvalho C.R."/>
            <person name="Soares C.M."/>
            <person name="de Menezes C.B."/>
            <person name="Matiolli C."/>
            <person name="Caffrey D."/>
            <person name="Araujo D.A."/>
            <person name="de Oliveira D.M."/>
            <person name="Golenbock D."/>
            <person name="Grisard E.C."/>
            <person name="Fantinatti-Garboggini F."/>
            <person name="de Carvalho F.M."/>
            <person name="Barcellos F.G."/>
            <person name="Prosdocimi F."/>
            <person name="May G."/>
            <person name="Azevedo Junior G.M."/>
            <person name="Guimaraes G.M."/>
            <person name="Goldman G.H."/>
            <person name="Padilha I.Q."/>
            <person name="Batista Jda S."/>
            <person name="Ferro J.A."/>
            <person name="Ribeiro J.M."/>
            <person name="Fietto J.L."/>
            <person name="Dabbas K.M."/>
            <person name="Cerdeira L."/>
            <person name="Agnez-Lima L.F."/>
            <person name="Brocchi M."/>
            <person name="de Carvalho M.O."/>
            <person name="Teixeira Mde M."/>
            <person name="Diniz Maia Mde M."/>
            <person name="Goldman M.H."/>
            <person name="Cruz Schneider M.P."/>
            <person name="Felipe M.S."/>
            <person name="Hungria M."/>
            <person name="Nicolas M.F."/>
            <person name="Pereira M."/>
            <person name="Montes M.A."/>
            <person name="Cantao M.E."/>
            <person name="Vincentz M."/>
            <person name="Rafael M.S."/>
            <person name="Silverman N."/>
            <person name="Stoco P.H."/>
            <person name="Souza R.C."/>
            <person name="Vicentini R."/>
            <person name="Gazzinelli R.T."/>
            <person name="Neves Rde O."/>
            <person name="Silva R."/>
            <person name="Astolfi-Filho S."/>
            <person name="Maciel T.E."/>
            <person name="Urmenyi T.P."/>
            <person name="Tadei W.P."/>
            <person name="Camargo E.P."/>
            <person name="de Vasconcelos A.T."/>
        </authorList>
    </citation>
    <scope>NUCLEOTIDE SEQUENCE</scope>
</reference>
<keyword evidence="6" id="KW-0221">Differentiation</keyword>
<feature type="region of interest" description="Disordered" evidence="13">
    <location>
        <begin position="199"/>
        <end position="221"/>
    </location>
</feature>
<dbReference type="PROSITE" id="PS00108">
    <property type="entry name" value="PROTEIN_KINASE_ST"/>
    <property type="match status" value="1"/>
</dbReference>
<dbReference type="CDD" id="cd14080">
    <property type="entry name" value="STKc_TSSK-like"/>
    <property type="match status" value="1"/>
</dbReference>
<sequence>MSGKVPNSSSTPQIASGMKTAGQPAWTASWNRARVKNILHLKGYILDHCIGEGSYSKVYKAYYRPSRRDDGLVQLLACKLIDRRRTSKDYERLMPRETVTLLALNHPHIVSVLSIQEYGPYVCVFMDYCRHGDLLQFIQQRKRLSERRSRLFFRQLIQAVEYMHGAGYCHRDIKCENILLVDPTYIKLTDFTFAKQCSSTSNGSSGQQAKGDGTSSSSSTGVLTGELSSTFCGSIAYTAPEVLQGIPYDPKAHDMWSLGCVLFILVTGMMPFDESNVAETISRQQRKLYTYPADWKPNPSIIELIDRLMEPDVTLRATVGEVANHPWLLG</sequence>
<reference evidence="15" key="2">
    <citation type="submission" date="2010-05" db="EMBL/GenBank/DDBJ databases">
        <authorList>
            <person name="Almeida L.G."/>
            <person name="Nicolas M.F."/>
            <person name="Souza R.C."/>
            <person name="Vasconcelos A.T.R."/>
        </authorList>
    </citation>
    <scope>NUCLEOTIDE SEQUENCE</scope>
</reference>
<dbReference type="GO" id="GO:0005524">
    <property type="term" value="F:ATP binding"/>
    <property type="evidence" value="ECO:0007669"/>
    <property type="project" value="UniProtKB-UniRule"/>
</dbReference>
<dbReference type="HOGENOM" id="CLU_000288_63_0_1"/>
<dbReference type="GO" id="GO:0000287">
    <property type="term" value="F:magnesium ion binding"/>
    <property type="evidence" value="ECO:0007669"/>
    <property type="project" value="UniProtKB-ARBA"/>
</dbReference>
<dbReference type="SMART" id="SM00220">
    <property type="entry name" value="S_TKc"/>
    <property type="match status" value="1"/>
</dbReference>
<keyword evidence="17" id="KW-1185">Reference proteome</keyword>
<evidence type="ECO:0000256" key="2">
    <source>
        <dbReference type="ARBA" id="ARBA00022473"/>
    </source>
</evidence>
<dbReference type="InterPro" id="IPR008271">
    <property type="entry name" value="Ser/Thr_kinase_AS"/>
</dbReference>
<keyword evidence="9" id="KW-0832">Ubl conjugation</keyword>
<accession>W5JBN6</accession>
<feature type="compositionally biased region" description="Low complexity" evidence="13">
    <location>
        <begin position="211"/>
        <end position="221"/>
    </location>
</feature>
<keyword evidence="15" id="KW-0808">Transferase</keyword>
<keyword evidence="5 11" id="KW-0547">Nucleotide-binding</keyword>
<evidence type="ECO:0000256" key="10">
    <source>
        <dbReference type="ARBA" id="ARBA00022871"/>
    </source>
</evidence>
<dbReference type="FunFam" id="1.10.510.10:FF:000658">
    <property type="entry name" value="Protein CBG12184"/>
    <property type="match status" value="1"/>
</dbReference>
<evidence type="ECO:0000256" key="5">
    <source>
        <dbReference type="ARBA" id="ARBA00022741"/>
    </source>
</evidence>
<keyword evidence="15" id="KW-0418">Kinase</keyword>
<feature type="compositionally biased region" description="Polar residues" evidence="13">
    <location>
        <begin position="199"/>
        <end position="208"/>
    </location>
</feature>
<keyword evidence="4" id="KW-0479">Metal-binding</keyword>
<dbReference type="OMA" id="FGFARWC"/>
<evidence type="ECO:0000256" key="7">
    <source>
        <dbReference type="ARBA" id="ARBA00022840"/>
    </source>
</evidence>
<comment type="similarity">
    <text evidence="12">Belongs to the protein kinase superfamily.</text>
</comment>
<dbReference type="VEuPathDB" id="VectorBase:ADAR2_010623"/>
<dbReference type="PANTHER" id="PTHR24346:SF102">
    <property type="entry name" value="TESTIS-SPECIFIC SERINE_THREONINE-PROTEIN KINASE 1"/>
    <property type="match status" value="1"/>
</dbReference>
<feature type="binding site" evidence="11">
    <location>
        <position position="79"/>
    </location>
    <ligand>
        <name>ATP</name>
        <dbReference type="ChEBI" id="CHEBI:30616"/>
    </ligand>
</feature>
<keyword evidence="12" id="KW-0723">Serine/threonine-protein kinase</keyword>
<dbReference type="InterPro" id="IPR017441">
    <property type="entry name" value="Protein_kinase_ATP_BS"/>
</dbReference>
<evidence type="ECO:0000256" key="6">
    <source>
        <dbReference type="ARBA" id="ARBA00022782"/>
    </source>
</evidence>
<evidence type="ECO:0000256" key="8">
    <source>
        <dbReference type="ARBA" id="ARBA00022842"/>
    </source>
</evidence>
<keyword evidence="7 11" id="KW-0067">ATP-binding</keyword>
<dbReference type="EMBL" id="ADMH02001599">
    <property type="protein sequence ID" value="ETN61887.1"/>
    <property type="molecule type" value="Genomic_DNA"/>
</dbReference>
<evidence type="ECO:0000313" key="15">
    <source>
        <dbReference type="EMBL" id="ETN61887.1"/>
    </source>
</evidence>
<dbReference type="GO" id="GO:0050321">
    <property type="term" value="F:tau-protein kinase activity"/>
    <property type="evidence" value="ECO:0007669"/>
    <property type="project" value="TreeGrafter"/>
</dbReference>
<dbReference type="PROSITE" id="PS50011">
    <property type="entry name" value="PROTEIN_KINASE_DOM"/>
    <property type="match status" value="1"/>
</dbReference>
<dbReference type="STRING" id="43151.W5JBN6"/>
<protein>
    <submittedName>
        <fullName evidence="15">Testis-specific serine/threonine kinase 22c</fullName>
    </submittedName>
</protein>
<evidence type="ECO:0000256" key="13">
    <source>
        <dbReference type="SAM" id="MobiDB-lite"/>
    </source>
</evidence>